<name>A0A067SUU1_GALM3</name>
<sequence length="100" mass="11181">MNNTVDLQARAPESHAYEDADILSLIFDINAEVPSIKDALTFTRIYSQVCRAWRGAALDSTFIWGKLIDLDVLDKGADEWRSEVVKRSGDSPLWIKATAP</sequence>
<dbReference type="EMBL" id="KL142397">
    <property type="protein sequence ID" value="KDR70523.1"/>
    <property type="molecule type" value="Genomic_DNA"/>
</dbReference>
<dbReference type="OrthoDB" id="3064206at2759"/>
<organism evidence="1 2">
    <name type="scientific">Galerina marginata (strain CBS 339.88)</name>
    <dbReference type="NCBI Taxonomy" id="685588"/>
    <lineage>
        <taxon>Eukaryota</taxon>
        <taxon>Fungi</taxon>
        <taxon>Dikarya</taxon>
        <taxon>Basidiomycota</taxon>
        <taxon>Agaricomycotina</taxon>
        <taxon>Agaricomycetes</taxon>
        <taxon>Agaricomycetidae</taxon>
        <taxon>Agaricales</taxon>
        <taxon>Agaricineae</taxon>
        <taxon>Strophariaceae</taxon>
        <taxon>Galerina</taxon>
    </lineage>
</organism>
<evidence type="ECO:0000313" key="2">
    <source>
        <dbReference type="Proteomes" id="UP000027222"/>
    </source>
</evidence>
<dbReference type="AlphaFoldDB" id="A0A067SUU1"/>
<protein>
    <recommendedName>
        <fullName evidence="3">F-box domain-containing protein</fullName>
    </recommendedName>
</protein>
<evidence type="ECO:0008006" key="3">
    <source>
        <dbReference type="Google" id="ProtNLM"/>
    </source>
</evidence>
<reference evidence="2" key="1">
    <citation type="journal article" date="2014" name="Proc. Natl. Acad. Sci. U.S.A.">
        <title>Extensive sampling of basidiomycete genomes demonstrates inadequacy of the white-rot/brown-rot paradigm for wood decay fungi.</title>
        <authorList>
            <person name="Riley R."/>
            <person name="Salamov A.A."/>
            <person name="Brown D.W."/>
            <person name="Nagy L.G."/>
            <person name="Floudas D."/>
            <person name="Held B.W."/>
            <person name="Levasseur A."/>
            <person name="Lombard V."/>
            <person name="Morin E."/>
            <person name="Otillar R."/>
            <person name="Lindquist E.A."/>
            <person name="Sun H."/>
            <person name="LaButti K.M."/>
            <person name="Schmutz J."/>
            <person name="Jabbour D."/>
            <person name="Luo H."/>
            <person name="Baker S.E."/>
            <person name="Pisabarro A.G."/>
            <person name="Walton J.D."/>
            <person name="Blanchette R.A."/>
            <person name="Henrissat B."/>
            <person name="Martin F."/>
            <person name="Cullen D."/>
            <person name="Hibbett D.S."/>
            <person name="Grigoriev I.V."/>
        </authorList>
    </citation>
    <scope>NUCLEOTIDE SEQUENCE [LARGE SCALE GENOMIC DNA]</scope>
    <source>
        <strain evidence="2">CBS 339.88</strain>
    </source>
</reference>
<evidence type="ECO:0000313" key="1">
    <source>
        <dbReference type="EMBL" id="KDR70523.1"/>
    </source>
</evidence>
<accession>A0A067SUU1</accession>
<keyword evidence="2" id="KW-1185">Reference proteome</keyword>
<dbReference type="Proteomes" id="UP000027222">
    <property type="component" value="Unassembled WGS sequence"/>
</dbReference>
<proteinExistence type="predicted"/>
<dbReference type="HOGENOM" id="CLU_2306361_0_0_1"/>
<gene>
    <name evidence="1" type="ORF">GALMADRAFT_144794</name>
</gene>